<dbReference type="GO" id="GO:0016787">
    <property type="term" value="F:hydrolase activity"/>
    <property type="evidence" value="ECO:0007669"/>
    <property type="project" value="UniProtKB-KW"/>
</dbReference>
<keyword evidence="5" id="KW-1185">Reference proteome</keyword>
<dbReference type="RefSeq" id="WP_087570361.1">
    <property type="nucleotide sequence ID" value="NZ_BDQX01000339.1"/>
</dbReference>
<feature type="domain" description="AB hydrolase-1" evidence="3">
    <location>
        <begin position="21"/>
        <end position="259"/>
    </location>
</feature>
<dbReference type="AlphaFoldDB" id="A0A2R5F2T8"/>
<dbReference type="FunFam" id="3.40.50.1820:FF:000042">
    <property type="entry name" value="probable strigolactone esterase DAD2"/>
    <property type="match status" value="1"/>
</dbReference>
<reference evidence="4 5" key="1">
    <citation type="submission" date="2017-08" db="EMBL/GenBank/DDBJ databases">
        <title>Substantial Increase in Enzyme Production by Combined Drug-Resistance Mutations in Paenibacillus agaridevorans.</title>
        <authorList>
            <person name="Tanaka Y."/>
            <person name="Funane K."/>
            <person name="Hosaka T."/>
            <person name="Shiwa Y."/>
            <person name="Fujita N."/>
            <person name="Miyazaki T."/>
            <person name="Yoshikawa H."/>
            <person name="Murakami K."/>
            <person name="Kasahara K."/>
            <person name="Inaoka T."/>
            <person name="Hiraga Y."/>
            <person name="Ochi K."/>
        </authorList>
    </citation>
    <scope>NUCLEOTIDE SEQUENCE [LARGE SCALE GENOMIC DNA]</scope>
    <source>
        <strain evidence="4 5">T-3040</strain>
    </source>
</reference>
<comment type="caution">
    <text evidence="4">The sequence shown here is derived from an EMBL/GenBank/DDBJ whole genome shotgun (WGS) entry which is preliminary data.</text>
</comment>
<keyword evidence="2 4" id="KW-0378">Hydrolase</keyword>
<evidence type="ECO:0000313" key="4">
    <source>
        <dbReference type="EMBL" id="GBG10653.1"/>
    </source>
</evidence>
<dbReference type="Pfam" id="PF12697">
    <property type="entry name" value="Abhydrolase_6"/>
    <property type="match status" value="1"/>
</dbReference>
<sequence length="268" mass="30465">MSIDILQRNHVKVLGSGDQTIVFAHGFGCDQEMWRHIVPAFEQNYRIVLFDYVGSGKSQIDLYDSTKYNDLHGYAQDVLDVMEALELKDTVFVGHSVSGMIGMLASIRNPEYFSRMIMIGSSPRYMNDQPDYFGGFNKSDIDELLEMMQLNFIGWASYLAPIVMQNSDRKELAEELERTFCSRDPHIARQFAEVTFYSDCRSSLEKASVPSLILQCSDDSISPVEVGDYLHAHLKNSKLRQMTAKGHYPQLSHPDEMAQCMKDYLAGV</sequence>
<dbReference type="SUPFAM" id="SSF53474">
    <property type="entry name" value="alpha/beta-Hydrolases"/>
    <property type="match status" value="1"/>
</dbReference>
<dbReference type="InterPro" id="IPR000073">
    <property type="entry name" value="AB_hydrolase_1"/>
</dbReference>
<protein>
    <submittedName>
        <fullName evidence="4">Alpha/beta hydrolase</fullName>
    </submittedName>
</protein>
<dbReference type="Gene3D" id="3.40.50.1820">
    <property type="entry name" value="alpha/beta hydrolase"/>
    <property type="match status" value="1"/>
</dbReference>
<organism evidence="4 5">
    <name type="scientific">Paenibacillus agaridevorans</name>
    <dbReference type="NCBI Taxonomy" id="171404"/>
    <lineage>
        <taxon>Bacteria</taxon>
        <taxon>Bacillati</taxon>
        <taxon>Bacillota</taxon>
        <taxon>Bacilli</taxon>
        <taxon>Bacillales</taxon>
        <taxon>Paenibacillaceae</taxon>
        <taxon>Paenibacillus</taxon>
    </lineage>
</organism>
<dbReference type="Proteomes" id="UP000245202">
    <property type="component" value="Unassembled WGS sequence"/>
</dbReference>
<dbReference type="EMBL" id="BDQX01000339">
    <property type="protein sequence ID" value="GBG10653.1"/>
    <property type="molecule type" value="Genomic_DNA"/>
</dbReference>
<proteinExistence type="inferred from homology"/>
<name>A0A2R5F2T8_9BACL</name>
<dbReference type="PRINTS" id="PR00111">
    <property type="entry name" value="ABHYDROLASE"/>
</dbReference>
<accession>A0A2R5F2T8</accession>
<evidence type="ECO:0000256" key="1">
    <source>
        <dbReference type="ARBA" id="ARBA00008645"/>
    </source>
</evidence>
<evidence type="ECO:0000259" key="3">
    <source>
        <dbReference type="Pfam" id="PF12697"/>
    </source>
</evidence>
<evidence type="ECO:0000313" key="5">
    <source>
        <dbReference type="Proteomes" id="UP000245202"/>
    </source>
</evidence>
<comment type="similarity">
    <text evidence="1">Belongs to the AB hydrolase superfamily.</text>
</comment>
<evidence type="ECO:0000256" key="2">
    <source>
        <dbReference type="ARBA" id="ARBA00022801"/>
    </source>
</evidence>
<gene>
    <name evidence="4" type="ORF">PAT3040_05404</name>
</gene>
<dbReference type="InterPro" id="IPR029058">
    <property type="entry name" value="AB_hydrolase_fold"/>
</dbReference>
<dbReference type="PANTHER" id="PTHR43039">
    <property type="entry name" value="ESTERASE-RELATED"/>
    <property type="match status" value="1"/>
</dbReference>